<dbReference type="EMBL" id="CADCXU010009523">
    <property type="protein sequence ID" value="CAB0000483.1"/>
    <property type="molecule type" value="Genomic_DNA"/>
</dbReference>
<evidence type="ECO:0000313" key="1">
    <source>
        <dbReference type="EMBL" id="CAB0000483.1"/>
    </source>
</evidence>
<sequence length="102" mass="11205">ASEKGIENGSRPTRHQHFHFAVSSDVAPLGLLQLMLGGETGAVPVELTCLILRRRHEVGGGHHLGNDISITTPTRRFLENLESSFRHFPCGPAIPQYNTTHI</sequence>
<dbReference type="AlphaFoldDB" id="A0A6H5GAW3"/>
<gene>
    <name evidence="1" type="ORF">NTEN_LOCUS6341</name>
</gene>
<reference evidence="1 2" key="1">
    <citation type="submission" date="2020-02" db="EMBL/GenBank/DDBJ databases">
        <authorList>
            <person name="Ferguson B K."/>
        </authorList>
    </citation>
    <scope>NUCLEOTIDE SEQUENCE [LARGE SCALE GENOMIC DNA]</scope>
</reference>
<accession>A0A6H5GAW3</accession>
<dbReference type="Proteomes" id="UP000479000">
    <property type="component" value="Unassembled WGS sequence"/>
</dbReference>
<name>A0A6H5GAW3_9HEMI</name>
<keyword evidence="2" id="KW-1185">Reference proteome</keyword>
<protein>
    <submittedName>
        <fullName evidence="1">Uncharacterized protein</fullName>
    </submittedName>
</protein>
<proteinExistence type="predicted"/>
<feature type="non-terminal residue" evidence="1">
    <location>
        <position position="1"/>
    </location>
</feature>
<organism evidence="1 2">
    <name type="scientific">Nesidiocoris tenuis</name>
    <dbReference type="NCBI Taxonomy" id="355587"/>
    <lineage>
        <taxon>Eukaryota</taxon>
        <taxon>Metazoa</taxon>
        <taxon>Ecdysozoa</taxon>
        <taxon>Arthropoda</taxon>
        <taxon>Hexapoda</taxon>
        <taxon>Insecta</taxon>
        <taxon>Pterygota</taxon>
        <taxon>Neoptera</taxon>
        <taxon>Paraneoptera</taxon>
        <taxon>Hemiptera</taxon>
        <taxon>Heteroptera</taxon>
        <taxon>Panheteroptera</taxon>
        <taxon>Cimicomorpha</taxon>
        <taxon>Miridae</taxon>
        <taxon>Dicyphina</taxon>
        <taxon>Nesidiocoris</taxon>
    </lineage>
</organism>
<evidence type="ECO:0000313" key="2">
    <source>
        <dbReference type="Proteomes" id="UP000479000"/>
    </source>
</evidence>